<dbReference type="InParanoid" id="A0A194X6Y9"/>
<dbReference type="Pfam" id="PF00294">
    <property type="entry name" value="PfkB"/>
    <property type="match status" value="1"/>
</dbReference>
<keyword evidence="2" id="KW-0418">Kinase</keyword>
<feature type="domain" description="Carbohydrate kinase PfkB" evidence="1">
    <location>
        <begin position="51"/>
        <end position="312"/>
    </location>
</feature>
<dbReference type="SUPFAM" id="SSF53613">
    <property type="entry name" value="Ribokinase-like"/>
    <property type="match status" value="1"/>
</dbReference>
<accession>A0A194X6Y9</accession>
<dbReference type="GO" id="GO:0016301">
    <property type="term" value="F:kinase activity"/>
    <property type="evidence" value="ECO:0007669"/>
    <property type="project" value="UniProtKB-KW"/>
</dbReference>
<keyword evidence="3" id="KW-1185">Reference proteome</keyword>
<evidence type="ECO:0000313" key="2">
    <source>
        <dbReference type="EMBL" id="KUJ15943.1"/>
    </source>
</evidence>
<proteinExistence type="predicted"/>
<sequence length="352" mass="38482">MEPHPLFTTLGMLVLDAIHLPNQPPRTDIIGGSGAWCILGARLFLAPPLSHQLGWLIRTGSDFPSSVRALLQSWDIQLHETAVTGQRSTRGELVYADTTFGPKKFRYTTSPLNIQPIHFLSSVPLLATPFLHLLSSPNDTKSQIQDLLNLRRSSGIGEQPTIIWEPAPPSCVPENLASFLEAMKMIDIFSPNHIELAALFSINLRSEDEFDHSTIEHLASKCLESGIGPRGQGTVIIRAGQEGCYVYSRQRGEFIWLPPYYVHNNSSQVIDPTGAGNAFLGGFAVGLMETGDDVLASCYGAVAASLALEQIGLPALGVGEDRVREERWNGVGVRERLGEYLSRLRISVSGRS</sequence>
<dbReference type="KEGG" id="psco:LY89DRAFT_719617"/>
<dbReference type="InterPro" id="IPR011611">
    <property type="entry name" value="PfkB_dom"/>
</dbReference>
<dbReference type="InterPro" id="IPR029056">
    <property type="entry name" value="Ribokinase-like"/>
</dbReference>
<organism evidence="2 3">
    <name type="scientific">Mollisia scopiformis</name>
    <name type="common">Conifer needle endophyte fungus</name>
    <name type="synonym">Phialocephala scopiformis</name>
    <dbReference type="NCBI Taxonomy" id="149040"/>
    <lineage>
        <taxon>Eukaryota</taxon>
        <taxon>Fungi</taxon>
        <taxon>Dikarya</taxon>
        <taxon>Ascomycota</taxon>
        <taxon>Pezizomycotina</taxon>
        <taxon>Leotiomycetes</taxon>
        <taxon>Helotiales</taxon>
        <taxon>Mollisiaceae</taxon>
        <taxon>Mollisia</taxon>
    </lineage>
</organism>
<protein>
    <submittedName>
        <fullName evidence="2">PfkB family kinase</fullName>
    </submittedName>
</protein>
<dbReference type="PANTHER" id="PTHR47098">
    <property type="entry name" value="PROTEIN MAK32"/>
    <property type="match status" value="1"/>
</dbReference>
<name>A0A194X6Y9_MOLSC</name>
<dbReference type="GeneID" id="28828233"/>
<reference evidence="2 3" key="1">
    <citation type="submission" date="2015-10" db="EMBL/GenBank/DDBJ databases">
        <title>Full genome of DAOMC 229536 Phialocephala scopiformis, a fungal endophyte of spruce producing the potent anti-insectan compound rugulosin.</title>
        <authorList>
            <consortium name="DOE Joint Genome Institute"/>
            <person name="Walker A.K."/>
            <person name="Frasz S.L."/>
            <person name="Seifert K.A."/>
            <person name="Miller J.D."/>
            <person name="Mondo S.J."/>
            <person name="Labutti K."/>
            <person name="Lipzen A."/>
            <person name="Dockter R."/>
            <person name="Kennedy M."/>
            <person name="Grigoriev I.V."/>
            <person name="Spatafora J.W."/>
        </authorList>
    </citation>
    <scope>NUCLEOTIDE SEQUENCE [LARGE SCALE GENOMIC DNA]</scope>
    <source>
        <strain evidence="2 3">CBS 120377</strain>
    </source>
</reference>
<gene>
    <name evidence="2" type="ORF">LY89DRAFT_719617</name>
</gene>
<evidence type="ECO:0000313" key="3">
    <source>
        <dbReference type="Proteomes" id="UP000070700"/>
    </source>
</evidence>
<dbReference type="RefSeq" id="XP_018070298.1">
    <property type="nucleotide sequence ID" value="XM_018218507.1"/>
</dbReference>
<dbReference type="Proteomes" id="UP000070700">
    <property type="component" value="Unassembled WGS sequence"/>
</dbReference>
<dbReference type="AlphaFoldDB" id="A0A194X6Y9"/>
<dbReference type="EMBL" id="KQ947417">
    <property type="protein sequence ID" value="KUJ15943.1"/>
    <property type="molecule type" value="Genomic_DNA"/>
</dbReference>
<dbReference type="OrthoDB" id="497927at2759"/>
<keyword evidence="2" id="KW-0808">Transferase</keyword>
<dbReference type="STRING" id="149040.A0A194X6Y9"/>
<evidence type="ECO:0000259" key="1">
    <source>
        <dbReference type="Pfam" id="PF00294"/>
    </source>
</evidence>
<dbReference type="PANTHER" id="PTHR47098:SF1">
    <property type="entry name" value="PFKB FAMILY CARBOHYDRATE KINASE SUPERFAMILY (AFU_ORTHOLOGUE AFUA_4G09500)"/>
    <property type="match status" value="1"/>
</dbReference>
<dbReference type="Gene3D" id="3.40.1190.20">
    <property type="match status" value="1"/>
</dbReference>